<gene>
    <name evidence="1" type="ORF">NE857_21520</name>
</gene>
<keyword evidence="2" id="KW-1185">Reference proteome</keyword>
<sequence>MTDGDNSQFIRTSGAHSFDHIVHSARERITGELDYATKTYVTDGGTYVISSTTMINDDERPHDLVAVLPLPIEDTRVVVLRPTVNPDLVDALREELDPQDDDSGTNTLRLEFEDPEALRHTLEHIRDPDTLVRITAGVAVVDGQTHELQDCFDASPSSPPADKEN</sequence>
<dbReference type="Proteomes" id="UP001055940">
    <property type="component" value="Chromosome"/>
</dbReference>
<reference evidence="1" key="1">
    <citation type="submission" date="2022-06" db="EMBL/GenBank/DDBJ databases">
        <authorList>
            <person name="Ping M."/>
        </authorList>
    </citation>
    <scope>NUCLEOTIDE SEQUENCE</scope>
    <source>
        <strain evidence="1">JCM11759T</strain>
    </source>
</reference>
<organism evidence="1 2">
    <name type="scientific">Nocardiopsis exhalans</name>
    <dbReference type="NCBI Taxonomy" id="163604"/>
    <lineage>
        <taxon>Bacteria</taxon>
        <taxon>Bacillati</taxon>
        <taxon>Actinomycetota</taxon>
        <taxon>Actinomycetes</taxon>
        <taxon>Streptosporangiales</taxon>
        <taxon>Nocardiopsidaceae</taxon>
        <taxon>Nocardiopsis</taxon>
    </lineage>
</organism>
<name>A0ABY5D0R7_9ACTN</name>
<dbReference type="RefSeq" id="WP_254417387.1">
    <property type="nucleotide sequence ID" value="NZ_BAAAJB010000011.1"/>
</dbReference>
<evidence type="ECO:0000313" key="1">
    <source>
        <dbReference type="EMBL" id="USY17897.1"/>
    </source>
</evidence>
<evidence type="ECO:0000313" key="2">
    <source>
        <dbReference type="Proteomes" id="UP001055940"/>
    </source>
</evidence>
<dbReference type="EMBL" id="CP099837">
    <property type="protein sequence ID" value="USY17897.1"/>
    <property type="molecule type" value="Genomic_DNA"/>
</dbReference>
<proteinExistence type="predicted"/>
<accession>A0ABY5D0R7</accession>
<protein>
    <submittedName>
        <fullName evidence="1">Uncharacterized protein</fullName>
    </submittedName>
</protein>